<organism evidence="1 2">
    <name type="scientific">Trypanosoma vivax (strain Y486)</name>
    <dbReference type="NCBI Taxonomy" id="1055687"/>
    <lineage>
        <taxon>Eukaryota</taxon>
        <taxon>Discoba</taxon>
        <taxon>Euglenozoa</taxon>
        <taxon>Kinetoplastea</taxon>
        <taxon>Metakinetoplastina</taxon>
        <taxon>Trypanosomatida</taxon>
        <taxon>Trypanosomatidae</taxon>
        <taxon>Trypanosoma</taxon>
        <taxon>Duttonella</taxon>
    </lineage>
</organism>
<dbReference type="PROSITE" id="PS51257">
    <property type="entry name" value="PROKAR_LIPOPROTEIN"/>
    <property type="match status" value="1"/>
</dbReference>
<proteinExistence type="predicted"/>
<keyword evidence="2" id="KW-1185">Reference proteome</keyword>
<dbReference type="EMBL" id="CAEX01007762">
    <property type="protein sequence ID" value="CCD21488.1"/>
    <property type="molecule type" value="Genomic_DNA"/>
</dbReference>
<dbReference type="VEuPathDB" id="TriTrypDB:TvY486_0043910"/>
<dbReference type="Proteomes" id="UP000009027">
    <property type="component" value="Unassembled WGS sequence"/>
</dbReference>
<gene>
    <name evidence="1" type="ORF">TvY486_0043910</name>
</gene>
<evidence type="ECO:0000313" key="1">
    <source>
        <dbReference type="EMBL" id="CCD21488.1"/>
    </source>
</evidence>
<sequence>MARPSLFATTSSAASLAASSSGCVTGSNASQIVCTIRQFVASASALAPLVGFSSVHLSPAPGPDFSAMPTAVKLPSGAHGALFSVSLNHRVPAWPLPPLLHSQIMSEARHVPACPPPHPVFSEVLPPIVVLNSSPVAFAPSSVSAPASTASADSFFTSAAPFAASVDQRHASHSGRAPVAHSCAAFVVFTSITDPRDTCSFLACQSASLHRATLPAAPVAASTASSATRLARHSSKKSAAACPFVAPSPSPTRVQRAAQSSHAATRSWQGMLPIYLLPLPCAAPPFAPRCTSLAANPCVHAPRPCLFSTT</sequence>
<evidence type="ECO:0000313" key="2">
    <source>
        <dbReference type="Proteomes" id="UP000009027"/>
    </source>
</evidence>
<dbReference type="AlphaFoldDB" id="F9WV82"/>
<reference evidence="1 2" key="1">
    <citation type="journal article" date="2012" name="Proc. Natl. Acad. Sci. U.S.A.">
        <title>Antigenic diversity is generated by distinct evolutionary mechanisms in African trypanosome species.</title>
        <authorList>
            <person name="Jackson A.P."/>
            <person name="Berry A."/>
            <person name="Aslett M."/>
            <person name="Allison H.C."/>
            <person name="Burton P."/>
            <person name="Vavrova-Anderson J."/>
            <person name="Brown R."/>
            <person name="Browne H."/>
            <person name="Corton N."/>
            <person name="Hauser H."/>
            <person name="Gamble J."/>
            <person name="Gilderthorp R."/>
            <person name="Marcello L."/>
            <person name="McQuillan J."/>
            <person name="Otto T.D."/>
            <person name="Quail M.A."/>
            <person name="Sanders M.J."/>
            <person name="van Tonder A."/>
            <person name="Ginger M.L."/>
            <person name="Field M.C."/>
            <person name="Barry J.D."/>
            <person name="Hertz-Fowler C."/>
            <person name="Berriman M."/>
        </authorList>
    </citation>
    <scope>NUCLEOTIDE SEQUENCE</scope>
    <source>
        <strain evidence="1 2">Y486</strain>
    </source>
</reference>
<accession>F9WV82</accession>
<name>F9WV82_TRYVY</name>
<protein>
    <submittedName>
        <fullName evidence="1">Uncharacterized protein</fullName>
    </submittedName>
</protein>